<dbReference type="Pfam" id="PF00005">
    <property type="entry name" value="ABC_tran"/>
    <property type="match status" value="1"/>
</dbReference>
<keyword evidence="4 8" id="KW-0067">ATP-binding</keyword>
<dbReference type="InterPro" id="IPR003439">
    <property type="entry name" value="ABC_transporter-like_ATP-bd"/>
</dbReference>
<dbReference type="SMART" id="SM00382">
    <property type="entry name" value="AAA"/>
    <property type="match status" value="1"/>
</dbReference>
<keyword evidence="3" id="KW-0547">Nucleotide-binding</keyword>
<gene>
    <name evidence="8" type="ORF">GII31_21495</name>
</gene>
<proteinExistence type="inferred from homology"/>
<keyword evidence="5" id="KW-0029">Amino-acid transport</keyword>
<dbReference type="GO" id="GO:0005524">
    <property type="term" value="F:ATP binding"/>
    <property type="evidence" value="ECO:0007669"/>
    <property type="project" value="UniProtKB-KW"/>
</dbReference>
<dbReference type="InterPro" id="IPR003593">
    <property type="entry name" value="AAA+_ATPase"/>
</dbReference>
<organism evidence="8 9">
    <name type="scientific">Gordonia pseudamarae</name>
    <dbReference type="NCBI Taxonomy" id="2831662"/>
    <lineage>
        <taxon>Bacteria</taxon>
        <taxon>Bacillati</taxon>
        <taxon>Actinomycetota</taxon>
        <taxon>Actinomycetes</taxon>
        <taxon>Mycobacteriales</taxon>
        <taxon>Gordoniaceae</taxon>
        <taxon>Gordonia</taxon>
    </lineage>
</organism>
<evidence type="ECO:0000256" key="4">
    <source>
        <dbReference type="ARBA" id="ARBA00022840"/>
    </source>
</evidence>
<protein>
    <submittedName>
        <fullName evidence="8">ATP-binding cassette domain-containing protein</fullName>
    </submittedName>
</protein>
<keyword evidence="9" id="KW-1185">Reference proteome</keyword>
<dbReference type="PANTHER" id="PTHR43820:SF4">
    <property type="entry name" value="HIGH-AFFINITY BRANCHED-CHAIN AMINO ACID TRANSPORT ATP-BINDING PROTEIN LIVF"/>
    <property type="match status" value="1"/>
</dbReference>
<dbReference type="CDD" id="cd03224">
    <property type="entry name" value="ABC_TM1139_LivF_branched"/>
    <property type="match status" value="1"/>
</dbReference>
<accession>A0ABX6IMF6</accession>
<evidence type="ECO:0000259" key="7">
    <source>
        <dbReference type="PROSITE" id="PS50893"/>
    </source>
</evidence>
<dbReference type="SUPFAM" id="SSF52540">
    <property type="entry name" value="P-loop containing nucleoside triphosphate hydrolases"/>
    <property type="match status" value="1"/>
</dbReference>
<evidence type="ECO:0000313" key="8">
    <source>
        <dbReference type="EMBL" id="QHN37089.1"/>
    </source>
</evidence>
<dbReference type="RefSeq" id="WP_260840182.1">
    <property type="nucleotide sequence ID" value="NZ_CP045809.1"/>
</dbReference>
<feature type="compositionally biased region" description="Basic and acidic residues" evidence="6">
    <location>
        <begin position="246"/>
        <end position="271"/>
    </location>
</feature>
<dbReference type="EMBL" id="CP045809">
    <property type="protein sequence ID" value="QHN37089.1"/>
    <property type="molecule type" value="Genomic_DNA"/>
</dbReference>
<evidence type="ECO:0000256" key="5">
    <source>
        <dbReference type="ARBA" id="ARBA00022970"/>
    </source>
</evidence>
<keyword evidence="2" id="KW-0813">Transport</keyword>
<evidence type="ECO:0000256" key="6">
    <source>
        <dbReference type="SAM" id="MobiDB-lite"/>
    </source>
</evidence>
<evidence type="ECO:0000256" key="1">
    <source>
        <dbReference type="ARBA" id="ARBA00005417"/>
    </source>
</evidence>
<evidence type="ECO:0000313" key="9">
    <source>
        <dbReference type="Proteomes" id="UP001059836"/>
    </source>
</evidence>
<dbReference type="PROSITE" id="PS50893">
    <property type="entry name" value="ABC_TRANSPORTER_2"/>
    <property type="match status" value="1"/>
</dbReference>
<evidence type="ECO:0000256" key="3">
    <source>
        <dbReference type="ARBA" id="ARBA00022741"/>
    </source>
</evidence>
<dbReference type="InterPro" id="IPR052156">
    <property type="entry name" value="BCAA_Transport_ATP-bd_LivF"/>
</dbReference>
<feature type="region of interest" description="Disordered" evidence="6">
    <location>
        <begin position="233"/>
        <end position="271"/>
    </location>
</feature>
<dbReference type="Proteomes" id="UP001059836">
    <property type="component" value="Chromosome"/>
</dbReference>
<dbReference type="InterPro" id="IPR027417">
    <property type="entry name" value="P-loop_NTPase"/>
</dbReference>
<dbReference type="PANTHER" id="PTHR43820">
    <property type="entry name" value="HIGH-AFFINITY BRANCHED-CHAIN AMINO ACID TRANSPORT ATP-BINDING PROTEIN LIVF"/>
    <property type="match status" value="1"/>
</dbReference>
<comment type="similarity">
    <text evidence="1">Belongs to the ABC transporter superfamily.</text>
</comment>
<dbReference type="Gene3D" id="3.40.50.300">
    <property type="entry name" value="P-loop containing nucleotide triphosphate hydrolases"/>
    <property type="match status" value="1"/>
</dbReference>
<evidence type="ECO:0000256" key="2">
    <source>
        <dbReference type="ARBA" id="ARBA00022448"/>
    </source>
</evidence>
<feature type="domain" description="ABC transporter" evidence="7">
    <location>
        <begin position="1"/>
        <end position="235"/>
    </location>
</feature>
<reference evidence="8" key="1">
    <citation type="journal article" date="2021" name="Nat. Microbiol.">
        <title>Cocultivation of an ultrasmall environmental parasitic bacterium with lytic ability against bacteria associated with wastewater foams.</title>
        <authorList>
            <person name="Batinovic S."/>
            <person name="Rose J.J.A."/>
            <person name="Ratcliffe J."/>
            <person name="Seviour R.J."/>
            <person name="Petrovski S."/>
        </authorList>
    </citation>
    <scope>NUCLEOTIDE SEQUENCE</scope>
    <source>
        <strain evidence="8">CON9</strain>
    </source>
</reference>
<name>A0ABX6IMF6_9ACTN</name>
<dbReference type="InterPro" id="IPR017871">
    <property type="entry name" value="ABC_transporter-like_CS"/>
</dbReference>
<sequence>MSVLECVKLDAGYSKGIPCLRGIDLTLDPGQITCLLGPNGAGKTTLLMALSGLLPRAAGEVRVDGHAVASGNPRQAVRSGMVLVPDDRALFRLLSTEQNLKLAVRERAGRRAALDTVLDRFPSLRRRLKVDAGRLSGGEQQMLAIGRAILQHPKVLLIDELSMGLAPVIVDEILEVLVALARDEGMAVVLVEQHVHLALAAADRASVLVHGRVVDQDDASAFRADPQRIERAYLGGGQTTETTGEDAARRHDADRSEQSAHWVGDADLRLE</sequence>
<dbReference type="PROSITE" id="PS00211">
    <property type="entry name" value="ABC_TRANSPORTER_1"/>
    <property type="match status" value="1"/>
</dbReference>